<dbReference type="Gene3D" id="3.90.190.10">
    <property type="entry name" value="Protein tyrosine phosphatase superfamily"/>
    <property type="match status" value="1"/>
</dbReference>
<sequence>MCKLREVRLEVYVNGALHSVERYWASDDQNVQLEFEMTDAIYDLCKASKKVDVRLKVITDSRVSMSFCRPGEKTDMEVEGYGGAVCEVKDLQLKMNETDCISGLKSPTLVSEDLSDPAGPSVEVTDEQGGLDAAENSPTESTVGWMFRKISEVFQRFTAIFQTNKLNTVKKPEVDRTDPEEESCIPDPRSPEPKPEVDLVDIEQSCVPKPEMDLVDAEQPCVPDPSIPEPETDLVGAEQPCVPDPSIPKPETDLVDAEPSCVPDPSLPKPETDLVDAEPSCVPDPSIPKPETDLVDAEQSCVPDPSLPELEPEVDLVDPKQLCVPDPSASKPKPEEASELSRLENYFPLNVWQLQCRFRDSTMINDPVTEVWPGVFIGNEEIARDRDKVKEIGITHILNAAAPKKARKFCLGNASEEDLQETVDTGSRYYKGMHITYCGLPSSQKRCFDISQFFLPAARFIRRALRKPKNKVLIHCTEGLSYSVTLFIAYLMICHDMKSEEAIDHIIKVRCIRPTFNHVRRLVLLMDDLLELRIRRLKGKKPSKNIKKWNIKQK</sequence>
<dbReference type="PROSITE" id="PS50056">
    <property type="entry name" value="TYR_PHOSPHATASE_2"/>
    <property type="match status" value="1"/>
</dbReference>
<accession>A0ABQ8LHK1</accession>
<feature type="domain" description="Tyrosine-protein phosphatase" evidence="3">
    <location>
        <begin position="366"/>
        <end position="531"/>
    </location>
</feature>
<feature type="region of interest" description="Disordered" evidence="2">
    <location>
        <begin position="111"/>
        <end position="138"/>
    </location>
</feature>
<dbReference type="InterPro" id="IPR020405">
    <property type="entry name" value="Atypical_DUSP_subfamA"/>
</dbReference>
<evidence type="ECO:0000313" key="6">
    <source>
        <dbReference type="Proteomes" id="UP000830375"/>
    </source>
</evidence>
<comment type="similarity">
    <text evidence="1">Belongs to the protein-tyrosine phosphatase family. Non-receptor class dual specificity subfamily.</text>
</comment>
<protein>
    <submittedName>
        <fullName evidence="5">Dual specificity phosphatase 29</fullName>
    </submittedName>
</protein>
<feature type="region of interest" description="Disordered" evidence="2">
    <location>
        <begin position="172"/>
        <end position="196"/>
    </location>
</feature>
<dbReference type="PRINTS" id="PR01908">
    <property type="entry name" value="ADSPHPHTASE"/>
</dbReference>
<dbReference type="InterPro" id="IPR000387">
    <property type="entry name" value="Tyr_Pase_dom"/>
</dbReference>
<evidence type="ECO:0000259" key="3">
    <source>
        <dbReference type="PROSITE" id="PS50054"/>
    </source>
</evidence>
<dbReference type="InterPro" id="IPR020422">
    <property type="entry name" value="TYR_PHOSPHATASE_DUAL_dom"/>
</dbReference>
<dbReference type="SUPFAM" id="SSF52799">
    <property type="entry name" value="(Phosphotyrosine protein) phosphatases II"/>
    <property type="match status" value="1"/>
</dbReference>
<organism evidence="5 6">
    <name type="scientific">Labeo rohita</name>
    <name type="common">Indian major carp</name>
    <name type="synonym">Cyprinus rohita</name>
    <dbReference type="NCBI Taxonomy" id="84645"/>
    <lineage>
        <taxon>Eukaryota</taxon>
        <taxon>Metazoa</taxon>
        <taxon>Chordata</taxon>
        <taxon>Craniata</taxon>
        <taxon>Vertebrata</taxon>
        <taxon>Euteleostomi</taxon>
        <taxon>Actinopterygii</taxon>
        <taxon>Neopterygii</taxon>
        <taxon>Teleostei</taxon>
        <taxon>Ostariophysi</taxon>
        <taxon>Cypriniformes</taxon>
        <taxon>Cyprinidae</taxon>
        <taxon>Labeoninae</taxon>
        <taxon>Labeonini</taxon>
        <taxon>Labeo</taxon>
    </lineage>
</organism>
<comment type="caution">
    <text evidence="5">The sequence shown here is derived from an EMBL/GenBank/DDBJ whole genome shotgun (WGS) entry which is preliminary data.</text>
</comment>
<keyword evidence="6" id="KW-1185">Reference proteome</keyword>
<dbReference type="InterPro" id="IPR029021">
    <property type="entry name" value="Prot-tyrosine_phosphatase-like"/>
</dbReference>
<feature type="region of interest" description="Disordered" evidence="2">
    <location>
        <begin position="217"/>
        <end position="242"/>
    </location>
</feature>
<proteinExistence type="inferred from homology"/>
<dbReference type="EMBL" id="JACTAM010000023">
    <property type="protein sequence ID" value="KAI2649844.1"/>
    <property type="molecule type" value="Genomic_DNA"/>
</dbReference>
<evidence type="ECO:0000259" key="4">
    <source>
        <dbReference type="PROSITE" id="PS50056"/>
    </source>
</evidence>
<dbReference type="PANTHER" id="PTHR45682:SF3">
    <property type="entry name" value="DUAL SPECIFICITY PROTEIN PHOSPHATASE"/>
    <property type="match status" value="1"/>
</dbReference>
<gene>
    <name evidence="5" type="ORF">H4Q32_015879</name>
</gene>
<name>A0ABQ8LHK1_LABRO</name>
<evidence type="ECO:0000256" key="2">
    <source>
        <dbReference type="SAM" id="MobiDB-lite"/>
    </source>
</evidence>
<dbReference type="Proteomes" id="UP000830375">
    <property type="component" value="Unassembled WGS sequence"/>
</dbReference>
<dbReference type="SMART" id="SM00195">
    <property type="entry name" value="DSPc"/>
    <property type="match status" value="1"/>
</dbReference>
<reference evidence="5 6" key="1">
    <citation type="submission" date="2022-01" db="EMBL/GenBank/DDBJ databases">
        <title>A high-quality chromosome-level genome assembly of rohu carp, Labeo rohita.</title>
        <authorList>
            <person name="Arick M.A. II"/>
            <person name="Hsu C.-Y."/>
            <person name="Magbanua Z."/>
            <person name="Pechanova O."/>
            <person name="Grover C."/>
            <person name="Miller E."/>
            <person name="Thrash A."/>
            <person name="Ezzel L."/>
            <person name="Alam S."/>
            <person name="Benzie J."/>
            <person name="Hamilton M."/>
            <person name="Karsi A."/>
            <person name="Lawrence M.L."/>
            <person name="Peterson D.G."/>
        </authorList>
    </citation>
    <scope>NUCLEOTIDE SEQUENCE [LARGE SCALE GENOMIC DNA]</scope>
    <source>
        <strain evidence="6">BAU-BD-2019</strain>
        <tissue evidence="5">Blood</tissue>
    </source>
</reference>
<dbReference type="InterPro" id="IPR000340">
    <property type="entry name" value="Dual-sp_phosphatase_cat-dom"/>
</dbReference>
<feature type="domain" description="Tyrosine specific protein phosphatases" evidence="4">
    <location>
        <begin position="452"/>
        <end position="510"/>
    </location>
</feature>
<evidence type="ECO:0000256" key="1">
    <source>
        <dbReference type="ARBA" id="ARBA00008601"/>
    </source>
</evidence>
<dbReference type="PANTHER" id="PTHR45682">
    <property type="entry name" value="AGAP008228-PA"/>
    <property type="match status" value="1"/>
</dbReference>
<dbReference type="PROSITE" id="PS50054">
    <property type="entry name" value="TYR_PHOSPHATASE_DUAL"/>
    <property type="match status" value="1"/>
</dbReference>
<dbReference type="Pfam" id="PF00782">
    <property type="entry name" value="DSPc"/>
    <property type="match status" value="1"/>
</dbReference>
<evidence type="ECO:0000313" key="5">
    <source>
        <dbReference type="EMBL" id="KAI2649844.1"/>
    </source>
</evidence>